<name>A0ABV7H4Z6_9BURK</name>
<keyword evidence="2 4" id="KW-0548">Nucleotidyltransferase</keyword>
<evidence type="ECO:0000313" key="4">
    <source>
        <dbReference type="EMBL" id="MFC3148830.1"/>
    </source>
</evidence>
<dbReference type="PANTHER" id="PTHR43584:SF8">
    <property type="entry name" value="N-ACETYLMURAMATE ALPHA-1-PHOSPHATE URIDYLYLTRANSFERASE"/>
    <property type="match status" value="1"/>
</dbReference>
<dbReference type="Pfam" id="PF00483">
    <property type="entry name" value="NTP_transferase"/>
    <property type="match status" value="1"/>
</dbReference>
<proteinExistence type="predicted"/>
<dbReference type="InterPro" id="IPR054790">
    <property type="entry name" value="MurU"/>
</dbReference>
<dbReference type="PANTHER" id="PTHR43584">
    <property type="entry name" value="NUCLEOTIDYL TRANSFERASE"/>
    <property type="match status" value="1"/>
</dbReference>
<dbReference type="EMBL" id="JBHRTI010000010">
    <property type="protein sequence ID" value="MFC3148830.1"/>
    <property type="molecule type" value="Genomic_DNA"/>
</dbReference>
<dbReference type="InterPro" id="IPR050065">
    <property type="entry name" value="GlmU-like"/>
</dbReference>
<feature type="domain" description="Nucleotidyl transferase" evidence="3">
    <location>
        <begin position="2"/>
        <end position="137"/>
    </location>
</feature>
<accession>A0ABV7H4Z6</accession>
<dbReference type="GO" id="GO:0016779">
    <property type="term" value="F:nucleotidyltransferase activity"/>
    <property type="evidence" value="ECO:0007669"/>
    <property type="project" value="UniProtKB-KW"/>
</dbReference>
<dbReference type="Gene3D" id="3.90.550.10">
    <property type="entry name" value="Spore Coat Polysaccharide Biosynthesis Protein SpsA, Chain A"/>
    <property type="match status" value="1"/>
</dbReference>
<reference evidence="5" key="1">
    <citation type="journal article" date="2019" name="Int. J. Syst. Evol. Microbiol.">
        <title>The Global Catalogue of Microorganisms (GCM) 10K type strain sequencing project: providing services to taxonomists for standard genome sequencing and annotation.</title>
        <authorList>
            <consortium name="The Broad Institute Genomics Platform"/>
            <consortium name="The Broad Institute Genome Sequencing Center for Infectious Disease"/>
            <person name="Wu L."/>
            <person name="Ma J."/>
        </authorList>
    </citation>
    <scope>NUCLEOTIDE SEQUENCE [LARGE SCALE GENOMIC DNA]</scope>
    <source>
        <strain evidence="5">KCTC 52168</strain>
    </source>
</reference>
<evidence type="ECO:0000256" key="2">
    <source>
        <dbReference type="ARBA" id="ARBA00022695"/>
    </source>
</evidence>
<dbReference type="InterPro" id="IPR029044">
    <property type="entry name" value="Nucleotide-diphossugar_trans"/>
</dbReference>
<dbReference type="InterPro" id="IPR005835">
    <property type="entry name" value="NTP_transferase_dom"/>
</dbReference>
<dbReference type="CDD" id="cd06422">
    <property type="entry name" value="NTP_transferase_like_1"/>
    <property type="match status" value="1"/>
</dbReference>
<evidence type="ECO:0000313" key="5">
    <source>
        <dbReference type="Proteomes" id="UP001595556"/>
    </source>
</evidence>
<sequence>MKAMILAAGRGERMKPLSDFAPKPMLSVAGKPLIRWQLDRLVASGITEIVINHAWLGDHIEHALGNGEGFGCSIKYSREAQALETAGGIAYALDWLDDGPFVVVSGDIYTEYNYRTLFSVAEDIAAGKADAHLVLVPNPDFHPEGDMGLDGELIAPDATPRHTYGNIAVFNPALFRDTPKGEKKKLFPWLYEFARAGRVTGEVFDGTWDNIGTPEQLNALDARLNRPRQIH</sequence>
<comment type="caution">
    <text evidence="4">The sequence shown here is derived from an EMBL/GenBank/DDBJ whole genome shotgun (WGS) entry which is preliminary data.</text>
</comment>
<dbReference type="EC" id="2.7.7.99" evidence="4"/>
<keyword evidence="5" id="KW-1185">Reference proteome</keyword>
<evidence type="ECO:0000256" key="1">
    <source>
        <dbReference type="ARBA" id="ARBA00022679"/>
    </source>
</evidence>
<dbReference type="Proteomes" id="UP001595556">
    <property type="component" value="Unassembled WGS sequence"/>
</dbReference>
<organism evidence="4 5">
    <name type="scientific">Piscinibacterium candidicorallinum</name>
    <dbReference type="NCBI Taxonomy" id="1793872"/>
    <lineage>
        <taxon>Bacteria</taxon>
        <taxon>Pseudomonadati</taxon>
        <taxon>Pseudomonadota</taxon>
        <taxon>Betaproteobacteria</taxon>
        <taxon>Burkholderiales</taxon>
        <taxon>Piscinibacterium</taxon>
    </lineage>
</organism>
<dbReference type="NCBIfam" id="NF045761">
    <property type="entry name" value="NAMPUrTaseMurU"/>
    <property type="match status" value="1"/>
</dbReference>
<dbReference type="RefSeq" id="WP_377305130.1">
    <property type="nucleotide sequence ID" value="NZ_CP180191.1"/>
</dbReference>
<gene>
    <name evidence="4" type="primary">murU</name>
    <name evidence="4" type="ORF">ACFOEN_14450</name>
</gene>
<dbReference type="SUPFAM" id="SSF53448">
    <property type="entry name" value="Nucleotide-diphospho-sugar transferases"/>
    <property type="match status" value="1"/>
</dbReference>
<keyword evidence="1 4" id="KW-0808">Transferase</keyword>
<evidence type="ECO:0000259" key="3">
    <source>
        <dbReference type="Pfam" id="PF00483"/>
    </source>
</evidence>
<protein>
    <submittedName>
        <fullName evidence="4">N-acetylmuramate alpha-1-phosphate uridylyltransferase MurU</fullName>
        <ecNumber evidence="4">2.7.7.99</ecNumber>
    </submittedName>
</protein>